<dbReference type="AlphaFoldDB" id="A0A2T3KM47"/>
<evidence type="ECO:0000313" key="2">
    <source>
        <dbReference type="Proteomes" id="UP000241426"/>
    </source>
</evidence>
<dbReference type="RefSeq" id="WP_107288559.1">
    <property type="nucleotide sequence ID" value="NZ_PYNF01000002.1"/>
</dbReference>
<protein>
    <submittedName>
        <fullName evidence="1">Uncharacterized protein</fullName>
    </submittedName>
</protein>
<accession>A0A2T3KM47</accession>
<reference evidence="1 2" key="1">
    <citation type="submission" date="2018-01" db="EMBL/GenBank/DDBJ databases">
        <title>Whole genome sequencing of Histamine producing bacteria.</title>
        <authorList>
            <person name="Butler K."/>
        </authorList>
    </citation>
    <scope>NUCLEOTIDE SEQUENCE [LARGE SCALE GENOMIC DNA]</scope>
    <source>
        <strain evidence="1 2">FS-7.2</strain>
    </source>
</reference>
<dbReference type="Proteomes" id="UP000241426">
    <property type="component" value="Unassembled WGS sequence"/>
</dbReference>
<sequence length="132" mass="14577">MENTVFSDCQNRISYFEQKFDEISILLREKNPETSGLAHVDKTIARITIICQKLKNIIPQSTSPEEIATMLFNINAASLELLNIAGSFAIANINHSAGFSATLHLNFLSVTVLSIATPLEGIIINNYISNNH</sequence>
<gene>
    <name evidence="1" type="ORF">C9J27_02210</name>
</gene>
<proteinExistence type="predicted"/>
<organism evidence="1 2">
    <name type="scientific">Photobacterium kishitanii</name>
    <dbReference type="NCBI Taxonomy" id="318456"/>
    <lineage>
        <taxon>Bacteria</taxon>
        <taxon>Pseudomonadati</taxon>
        <taxon>Pseudomonadota</taxon>
        <taxon>Gammaproteobacteria</taxon>
        <taxon>Vibrionales</taxon>
        <taxon>Vibrionaceae</taxon>
        <taxon>Photobacterium</taxon>
    </lineage>
</organism>
<name>A0A2T3KM47_9GAMM</name>
<evidence type="ECO:0000313" key="1">
    <source>
        <dbReference type="EMBL" id="PSV00861.1"/>
    </source>
</evidence>
<dbReference type="EMBL" id="PYNF01000002">
    <property type="protein sequence ID" value="PSV00861.1"/>
    <property type="molecule type" value="Genomic_DNA"/>
</dbReference>
<comment type="caution">
    <text evidence="1">The sequence shown here is derived from an EMBL/GenBank/DDBJ whole genome shotgun (WGS) entry which is preliminary data.</text>
</comment>